<name>A0AA40CAA9_9PEZI</name>
<reference evidence="2" key="1">
    <citation type="submission" date="2023-06" db="EMBL/GenBank/DDBJ databases">
        <title>Genome-scale phylogeny and comparative genomics of the fungal order Sordariales.</title>
        <authorList>
            <consortium name="Lawrence Berkeley National Laboratory"/>
            <person name="Hensen N."/>
            <person name="Bonometti L."/>
            <person name="Westerberg I."/>
            <person name="Brannstrom I.O."/>
            <person name="Guillou S."/>
            <person name="Cros-Aarteil S."/>
            <person name="Calhoun S."/>
            <person name="Haridas S."/>
            <person name="Kuo A."/>
            <person name="Mondo S."/>
            <person name="Pangilinan J."/>
            <person name="Riley R."/>
            <person name="LaButti K."/>
            <person name="Andreopoulos B."/>
            <person name="Lipzen A."/>
            <person name="Chen C."/>
            <person name="Yanf M."/>
            <person name="Daum C."/>
            <person name="Ng V."/>
            <person name="Clum A."/>
            <person name="Steindorff A."/>
            <person name="Ohm R."/>
            <person name="Martin F."/>
            <person name="Silar P."/>
            <person name="Natvig D."/>
            <person name="Lalanne C."/>
            <person name="Gautier V."/>
            <person name="Ament-velasquez S.L."/>
            <person name="Kruys A."/>
            <person name="Hutchinson M.I."/>
            <person name="Powell A.J."/>
            <person name="Barry K."/>
            <person name="Miller A.N."/>
            <person name="Grigoriev I.V."/>
            <person name="Debuchy R."/>
            <person name="Gladieux P."/>
            <person name="Thoren M.H."/>
            <person name="Johannesson H."/>
        </authorList>
    </citation>
    <scope>NUCLEOTIDE SEQUENCE</scope>
    <source>
        <strain evidence="2">SMH3391-2</strain>
    </source>
</reference>
<feature type="region of interest" description="Disordered" evidence="1">
    <location>
        <begin position="177"/>
        <end position="222"/>
    </location>
</feature>
<sequence length="369" mass="41486">THTTLANYSQPPTKYYIFPEHFNSSNCSPPAVASSEILNLKMSALSRVSGSQKQKTPKQSKRQKGSSSSPSSSTGSPASQSRRSKKIRQYDKESAIRSRHEEAKEHEWANENQFSLQPAAIFEGNQEAQARDRGYATQTDNFSTRSLWPSSEVHAIFEPQYDSGSVLGRSTAELNQQAGEASHVRNDVAINTEYRHSSSELTDRDAEGESVRSGSPNYYRTPDVQESYGEFTNEPFVVSGYCDSANLPPMALGPTEEYQHFTNPIFQSPQYQSSHYVEGSMNVTPRSDPHSSDNIPPPMDQTQRNSGTRQERINRKEPGLCRHNLECQNPRAMSLNLRNCITLRCTEHNAQRSAAEKSRSVRRKEEEKK</sequence>
<feature type="compositionally biased region" description="Low complexity" evidence="1">
    <location>
        <begin position="65"/>
        <end position="81"/>
    </location>
</feature>
<keyword evidence="3" id="KW-1185">Reference proteome</keyword>
<protein>
    <submittedName>
        <fullName evidence="2">Uncharacterized protein</fullName>
    </submittedName>
</protein>
<dbReference type="EMBL" id="JAULSR010000002">
    <property type="protein sequence ID" value="KAK0630920.1"/>
    <property type="molecule type" value="Genomic_DNA"/>
</dbReference>
<dbReference type="Proteomes" id="UP001174934">
    <property type="component" value="Unassembled WGS sequence"/>
</dbReference>
<feature type="compositionally biased region" description="Basic and acidic residues" evidence="1">
    <location>
        <begin position="88"/>
        <end position="109"/>
    </location>
</feature>
<evidence type="ECO:0000313" key="2">
    <source>
        <dbReference type="EMBL" id="KAK0630920.1"/>
    </source>
</evidence>
<gene>
    <name evidence="2" type="ORF">B0T17DRAFT_637601</name>
</gene>
<evidence type="ECO:0000256" key="1">
    <source>
        <dbReference type="SAM" id="MobiDB-lite"/>
    </source>
</evidence>
<proteinExistence type="predicted"/>
<feature type="region of interest" description="Disordered" evidence="1">
    <location>
        <begin position="349"/>
        <end position="369"/>
    </location>
</feature>
<accession>A0AA40CAA9</accession>
<comment type="caution">
    <text evidence="2">The sequence shown here is derived from an EMBL/GenBank/DDBJ whole genome shotgun (WGS) entry which is preliminary data.</text>
</comment>
<feature type="region of interest" description="Disordered" evidence="1">
    <location>
        <begin position="45"/>
        <end position="112"/>
    </location>
</feature>
<feature type="non-terminal residue" evidence="2">
    <location>
        <position position="1"/>
    </location>
</feature>
<feature type="compositionally biased region" description="Basic and acidic residues" evidence="1">
    <location>
        <begin position="193"/>
        <end position="210"/>
    </location>
</feature>
<dbReference type="AlphaFoldDB" id="A0AA40CAA9"/>
<organism evidence="2 3">
    <name type="scientific">Bombardia bombarda</name>
    <dbReference type="NCBI Taxonomy" id="252184"/>
    <lineage>
        <taxon>Eukaryota</taxon>
        <taxon>Fungi</taxon>
        <taxon>Dikarya</taxon>
        <taxon>Ascomycota</taxon>
        <taxon>Pezizomycotina</taxon>
        <taxon>Sordariomycetes</taxon>
        <taxon>Sordariomycetidae</taxon>
        <taxon>Sordariales</taxon>
        <taxon>Lasiosphaeriaceae</taxon>
        <taxon>Bombardia</taxon>
    </lineage>
</organism>
<evidence type="ECO:0000313" key="3">
    <source>
        <dbReference type="Proteomes" id="UP001174934"/>
    </source>
</evidence>
<feature type="compositionally biased region" description="Basic residues" evidence="1">
    <location>
        <begin position="55"/>
        <end position="64"/>
    </location>
</feature>
<feature type="region of interest" description="Disordered" evidence="1">
    <location>
        <begin position="283"/>
        <end position="317"/>
    </location>
</feature>